<dbReference type="PROSITE" id="PS01018">
    <property type="entry name" value="STEROL_REDUCT_2"/>
    <property type="match status" value="1"/>
</dbReference>
<keyword evidence="11 13" id="KW-1207">Sterol metabolism</keyword>
<name>A0AA37GUN6_9PEZI</name>
<evidence type="ECO:0000313" key="14">
    <source>
        <dbReference type="EMBL" id="GJC87154.1"/>
    </source>
</evidence>
<keyword evidence="8 13" id="KW-0756">Sterol biosynthesis</keyword>
<evidence type="ECO:0000256" key="9">
    <source>
        <dbReference type="ARBA" id="ARBA00023098"/>
    </source>
</evidence>
<dbReference type="AlphaFoldDB" id="A0AA37GUN6"/>
<keyword evidence="4 13" id="KW-0812">Transmembrane</keyword>
<feature type="transmembrane region" description="Helical" evidence="13">
    <location>
        <begin position="318"/>
        <end position="337"/>
    </location>
</feature>
<dbReference type="Gene3D" id="1.20.120.1630">
    <property type="match status" value="1"/>
</dbReference>
<keyword evidence="6 13" id="KW-1133">Transmembrane helix</keyword>
<reference evidence="14 15" key="1">
    <citation type="submission" date="2021-07" db="EMBL/GenBank/DDBJ databases">
        <title>Genome data of Colletotrichum spaethianum.</title>
        <authorList>
            <person name="Utami Y.D."/>
            <person name="Hiruma K."/>
        </authorList>
    </citation>
    <scope>NUCLEOTIDE SEQUENCE [LARGE SCALE GENOMIC DNA]</scope>
    <source>
        <strain evidence="14 15">MAFF 242679</strain>
    </source>
</reference>
<evidence type="ECO:0000256" key="11">
    <source>
        <dbReference type="ARBA" id="ARBA00023166"/>
    </source>
</evidence>
<gene>
    <name evidence="14" type="ORF">ColLi_09992</name>
</gene>
<comment type="subcellular location">
    <subcellularLocation>
        <location evidence="1">Membrane</location>
        <topology evidence="1">Multi-pass membrane protein</topology>
    </subcellularLocation>
</comment>
<proteinExistence type="inferred from homology"/>
<keyword evidence="12 13" id="KW-0753">Steroid metabolism</keyword>
<keyword evidence="15" id="KW-1185">Reference proteome</keyword>
<evidence type="ECO:0000256" key="1">
    <source>
        <dbReference type="ARBA" id="ARBA00004141"/>
    </source>
</evidence>
<evidence type="ECO:0000256" key="7">
    <source>
        <dbReference type="ARBA" id="ARBA00023002"/>
    </source>
</evidence>
<keyword evidence="10 13" id="KW-0472">Membrane</keyword>
<dbReference type="PROSITE" id="PS01017">
    <property type="entry name" value="STEROL_REDUCT_1"/>
    <property type="match status" value="1"/>
</dbReference>
<accession>A0AA37GUN6</accession>
<evidence type="ECO:0000256" key="10">
    <source>
        <dbReference type="ARBA" id="ARBA00023136"/>
    </source>
</evidence>
<keyword evidence="7 13" id="KW-0560">Oxidoreductase</keyword>
<dbReference type="GO" id="GO:0005789">
    <property type="term" value="C:endoplasmic reticulum membrane"/>
    <property type="evidence" value="ECO:0007669"/>
    <property type="project" value="TreeGrafter"/>
</dbReference>
<evidence type="ECO:0000256" key="2">
    <source>
        <dbReference type="ARBA" id="ARBA00005402"/>
    </source>
</evidence>
<evidence type="ECO:0000256" key="4">
    <source>
        <dbReference type="ARBA" id="ARBA00022692"/>
    </source>
</evidence>
<dbReference type="GO" id="GO:0050613">
    <property type="term" value="F:Delta14-sterol reductase activity"/>
    <property type="evidence" value="ECO:0007669"/>
    <property type="project" value="TreeGrafter"/>
</dbReference>
<dbReference type="InterPro" id="IPR018083">
    <property type="entry name" value="Sterol_reductase_CS"/>
</dbReference>
<sequence>MRSNHWRENALANDMCSSAGGAAAVFGLPVLLWTLFFVCNDKTGCPAPATLSPSTLTLDKLKADTPWPANGIWELCSWEVMGWTLAYYLLSLVLYRILPAQELLGTKLVQSGRPLTYRFNSFSSTVVQLVALAIGTCFQGADFIVWTYIADHYLQLLTANIILAYAISVYVYVDSFSVKLGNPELRELAVGGNTGSLIYDFWIGRELNPRVTLPLFGEVDLKSWLEMRPGLTGWMMLNLAFCAKQYRAYGYLSDSIIVTTAFQAYYVLESQLWEADLLTMMDVTTDGLGFMLSFGNIAWVPFLYSTQARYLAVYPVQLGWAGCAGVTIVFAIGFYIFRSANNQKKLFRRQPYHPSVKDMPFIQAKRGTRLLTGGWWGKSRHINYFGDWLQGWPFSLPTGIAGYQIISAGSGVPGAFAMLDGREVVHGAARGWGMVFTYFYLLYFAILLLHRERRDDAACSEKYGEDWDKYKNVVRWKILPGVY</sequence>
<feature type="transmembrane region" description="Helical" evidence="13">
    <location>
        <begin position="431"/>
        <end position="449"/>
    </location>
</feature>
<keyword evidence="5 13" id="KW-0752">Steroid biosynthesis</keyword>
<feature type="transmembrane region" description="Helical" evidence="13">
    <location>
        <begin position="153"/>
        <end position="173"/>
    </location>
</feature>
<dbReference type="PANTHER" id="PTHR21257">
    <property type="entry name" value="DELTA(14)-STEROL REDUCTASE"/>
    <property type="match status" value="1"/>
</dbReference>
<evidence type="ECO:0000256" key="3">
    <source>
        <dbReference type="ARBA" id="ARBA00022516"/>
    </source>
</evidence>
<feature type="transmembrane region" description="Helical" evidence="13">
    <location>
        <begin position="288"/>
        <end position="306"/>
    </location>
</feature>
<evidence type="ECO:0000256" key="6">
    <source>
        <dbReference type="ARBA" id="ARBA00022989"/>
    </source>
</evidence>
<dbReference type="InterPro" id="IPR001171">
    <property type="entry name" value="ERG24_DHCR-like"/>
</dbReference>
<comment type="caution">
    <text evidence="14">The sequence shown here is derived from an EMBL/GenBank/DDBJ whole genome shotgun (WGS) entry which is preliminary data.</text>
</comment>
<evidence type="ECO:0000313" key="15">
    <source>
        <dbReference type="Proteomes" id="UP001055172"/>
    </source>
</evidence>
<feature type="transmembrane region" description="Helical" evidence="13">
    <location>
        <begin position="248"/>
        <end position="268"/>
    </location>
</feature>
<dbReference type="GO" id="GO:0006696">
    <property type="term" value="P:ergosterol biosynthetic process"/>
    <property type="evidence" value="ECO:0007669"/>
    <property type="project" value="TreeGrafter"/>
</dbReference>
<keyword evidence="3 13" id="KW-0444">Lipid biosynthesis</keyword>
<evidence type="ECO:0000256" key="5">
    <source>
        <dbReference type="ARBA" id="ARBA00022955"/>
    </source>
</evidence>
<dbReference type="Proteomes" id="UP001055172">
    <property type="component" value="Unassembled WGS sequence"/>
</dbReference>
<dbReference type="PANTHER" id="PTHR21257:SF52">
    <property type="entry name" value="DELTA(14)-STEROL REDUCTASE TM7SF2"/>
    <property type="match status" value="1"/>
</dbReference>
<evidence type="ECO:0000256" key="13">
    <source>
        <dbReference type="RuleBase" id="RU369120"/>
    </source>
</evidence>
<keyword evidence="9 13" id="KW-0443">Lipid metabolism</keyword>
<evidence type="ECO:0000256" key="8">
    <source>
        <dbReference type="ARBA" id="ARBA00023011"/>
    </source>
</evidence>
<dbReference type="Pfam" id="PF01222">
    <property type="entry name" value="ERG4_ERG24"/>
    <property type="match status" value="1"/>
</dbReference>
<evidence type="ECO:0000256" key="12">
    <source>
        <dbReference type="ARBA" id="ARBA00023221"/>
    </source>
</evidence>
<organism evidence="14 15">
    <name type="scientific">Colletotrichum liriopes</name>
    <dbReference type="NCBI Taxonomy" id="708192"/>
    <lineage>
        <taxon>Eukaryota</taxon>
        <taxon>Fungi</taxon>
        <taxon>Dikarya</taxon>
        <taxon>Ascomycota</taxon>
        <taxon>Pezizomycotina</taxon>
        <taxon>Sordariomycetes</taxon>
        <taxon>Hypocreomycetidae</taxon>
        <taxon>Glomerellales</taxon>
        <taxon>Glomerellaceae</taxon>
        <taxon>Colletotrichum</taxon>
        <taxon>Colletotrichum spaethianum species complex</taxon>
    </lineage>
</organism>
<dbReference type="EMBL" id="BPPX01000025">
    <property type="protein sequence ID" value="GJC87154.1"/>
    <property type="molecule type" value="Genomic_DNA"/>
</dbReference>
<feature type="transmembrane region" description="Helical" evidence="13">
    <location>
        <begin position="119"/>
        <end position="141"/>
    </location>
</feature>
<comment type="similarity">
    <text evidence="2 13">Belongs to the ERG4/ERG24 family.</text>
</comment>
<feature type="transmembrane region" description="Helical" evidence="13">
    <location>
        <begin position="80"/>
        <end position="98"/>
    </location>
</feature>
<feature type="transmembrane region" description="Helical" evidence="13">
    <location>
        <begin position="21"/>
        <end position="38"/>
    </location>
</feature>
<protein>
    <recommendedName>
        <fullName evidence="13">Delta(14)-sterol reductase</fullName>
    </recommendedName>
    <alternativeName>
        <fullName evidence="13">C-14 sterol reductase</fullName>
    </alternativeName>
    <alternativeName>
        <fullName evidence="13">Sterol C14-reductase</fullName>
    </alternativeName>
</protein>